<keyword evidence="2" id="KW-0812">Transmembrane</keyword>
<accession>A0A7S0IGE1</accession>
<reference evidence="4" key="1">
    <citation type="submission" date="2021-01" db="EMBL/GenBank/DDBJ databases">
        <authorList>
            <person name="Corre E."/>
            <person name="Pelletier E."/>
            <person name="Niang G."/>
            <person name="Scheremetjew M."/>
            <person name="Finn R."/>
            <person name="Kale V."/>
            <person name="Holt S."/>
            <person name="Cochrane G."/>
            <person name="Meng A."/>
            <person name="Brown T."/>
            <person name="Cohen L."/>
        </authorList>
    </citation>
    <scope>NUCLEOTIDE SEQUENCE</scope>
    <source>
        <strain evidence="4">CCMP1723</strain>
    </source>
</reference>
<evidence type="ECO:0000256" key="2">
    <source>
        <dbReference type="SAM" id="Phobius"/>
    </source>
</evidence>
<feature type="transmembrane region" description="Helical" evidence="2">
    <location>
        <begin position="47"/>
        <end position="69"/>
    </location>
</feature>
<evidence type="ECO:0000256" key="1">
    <source>
        <dbReference type="SAM" id="MobiDB-lite"/>
    </source>
</evidence>
<dbReference type="EMBL" id="HBEQ01010623">
    <property type="protein sequence ID" value="CAD8521122.1"/>
    <property type="molecule type" value="Transcribed_RNA"/>
</dbReference>
<feature type="transmembrane region" description="Helical" evidence="2">
    <location>
        <begin position="21"/>
        <end position="41"/>
    </location>
</feature>
<feature type="domain" description="AB hydrolase-1" evidence="3">
    <location>
        <begin position="369"/>
        <end position="609"/>
    </location>
</feature>
<dbReference type="AlphaFoldDB" id="A0A7S0IGE1"/>
<feature type="region of interest" description="Disordered" evidence="1">
    <location>
        <begin position="236"/>
        <end position="289"/>
    </location>
</feature>
<proteinExistence type="predicted"/>
<dbReference type="Gene3D" id="3.40.50.1820">
    <property type="entry name" value="alpha/beta hydrolase"/>
    <property type="match status" value="1"/>
</dbReference>
<keyword evidence="2" id="KW-1133">Transmembrane helix</keyword>
<organism evidence="4">
    <name type="scientific">Micromonas pusilla</name>
    <name type="common">Picoplanktonic green alga</name>
    <name type="synonym">Chromulina pusilla</name>
    <dbReference type="NCBI Taxonomy" id="38833"/>
    <lineage>
        <taxon>Eukaryota</taxon>
        <taxon>Viridiplantae</taxon>
        <taxon>Chlorophyta</taxon>
        <taxon>Mamiellophyceae</taxon>
        <taxon>Mamiellales</taxon>
        <taxon>Mamiellaceae</taxon>
        <taxon>Micromonas</taxon>
    </lineage>
</organism>
<dbReference type="PANTHER" id="PTHR37471:SF1">
    <property type="entry name" value="AB HYDROLASE-1 DOMAIN-CONTAINING PROTEIN"/>
    <property type="match status" value="1"/>
</dbReference>
<keyword evidence="2" id="KW-0472">Membrane</keyword>
<dbReference type="InterPro" id="IPR000073">
    <property type="entry name" value="AB_hydrolase_1"/>
</dbReference>
<evidence type="ECO:0000259" key="3">
    <source>
        <dbReference type="Pfam" id="PF12697"/>
    </source>
</evidence>
<dbReference type="PANTHER" id="PTHR37471">
    <property type="entry name" value="UNNAMED PRODUCT"/>
    <property type="match status" value="1"/>
</dbReference>
<name>A0A7S0IGE1_MICPS</name>
<feature type="compositionally biased region" description="Low complexity" evidence="1">
    <location>
        <begin position="239"/>
        <end position="251"/>
    </location>
</feature>
<dbReference type="Pfam" id="PF12697">
    <property type="entry name" value="Abhydrolase_6"/>
    <property type="match status" value="1"/>
</dbReference>
<dbReference type="SUPFAM" id="SSF53474">
    <property type="entry name" value="alpha/beta-Hydrolases"/>
    <property type="match status" value="1"/>
</dbReference>
<dbReference type="InterPro" id="IPR029058">
    <property type="entry name" value="AB_hydrolase_fold"/>
</dbReference>
<evidence type="ECO:0000313" key="4">
    <source>
        <dbReference type="EMBL" id="CAD8521122.1"/>
    </source>
</evidence>
<sequence length="637" mass="71644">MSSLPHDPRLTKLSRWCVPDPWDTFVAAACSYFCFGGPFVVAGCALLPFLFVLPIVIAWWVVAEGAWLVHRRYLRHRHEQFTPAPDNPARRKQMERMLLMKDDVIPDFREFLREWFRGADPRLIRRENVKEFVRYGFYGGVDGPLGQAEEEEIEWWIGEVEHTWGIAFEPGRTGGLRFMAHMREPLKVFHQPLAYYAYSHCAEALAGSVLRFWGFTWRKCGDTGVTYWLRLGPKPLPRTPSRTPSPGMTPSNSYEAFLNDTANGVDGSDDSLDNVGPDPDQSPVDKGRRGVPCAVCGGVDNRTPKYQGGWIKRTIFRRGGGGWGDNRKCFAGCAPRRARLSDGTRLMTRENDATTPTWAPAPAPAPTPLVFLHGLGIGLPPYLWTVAHALRARPDRPVALVCLPEISMRAVTRVPSPDDLVDAVENLCRTHALQRPCLLGHSFGSFLVARACQRSKVAAVVMIDPVSSCLMLPAVVSRVMYQLDDRWRELIGRESAGMEAVDPEAKRALGLARGRSGGIFDRRVSIRDKAELVTRYLFTLVRDWFVVKELSATVALCRQFWWFQVCAFAEDLPEKTLMVLQSYDAILDAEKIARHALHREAADVIWVEGFSHGEILGPQGFEARKQLLEFIQNLDGN</sequence>
<gene>
    <name evidence="4" type="ORF">MCOM1403_LOCUS8552</name>
</gene>
<protein>
    <recommendedName>
        <fullName evidence="3">AB hydrolase-1 domain-containing protein</fullName>
    </recommendedName>
</protein>